<dbReference type="Gene3D" id="3.30.70.330">
    <property type="match status" value="2"/>
</dbReference>
<accession>A0A6J8ARL4</accession>
<evidence type="ECO:0000313" key="3">
    <source>
        <dbReference type="EMBL" id="CAC5372655.1"/>
    </source>
</evidence>
<sequence length="380" mass="43487">MSKNLRVDGQILNVKRYVPPPPPKPVPKYDDKVFITNISPTTTKDGLENFLENKSECIPEEIIFGEAEGTALVTFDQPPDMEKLQTACMKRPLDGSHLSIHPVPITDCIVVTGYKENTSSDTMEYYFDNKRRSGVEGVREVKLVQDERKFLVCFTDPDSALQVCNKTHTVEGQVLKVQVYYECLGQAALDDDGPKFKSLKPIVIQNLNPKKIEFLLNSDTNKMAFEKQLSRHYADVEWPDIKEIKDTIKVNCSLTEEVKDCRKLAKTWAKAVSTEAEKFFSMLTVNEIQTLQEAWEDVLKHLREISISNPESVAIRVVKEDCKIVIVGHKMPVDEVAEKVDSIIKDVAAEHDRKNFKLQKKLVLNTFSFLYYCIYIFWIK</sequence>
<dbReference type="InterPro" id="IPR000504">
    <property type="entry name" value="RRM_dom"/>
</dbReference>
<keyword evidence="4" id="KW-1185">Reference proteome</keyword>
<dbReference type="SUPFAM" id="SSF54928">
    <property type="entry name" value="RNA-binding domain, RBD"/>
    <property type="match status" value="1"/>
</dbReference>
<dbReference type="GO" id="GO:0003723">
    <property type="term" value="F:RNA binding"/>
    <property type="evidence" value="ECO:0007669"/>
    <property type="project" value="InterPro"/>
</dbReference>
<proteinExistence type="predicted"/>
<keyword evidence="1" id="KW-0472">Membrane</keyword>
<feature type="domain" description="RRM" evidence="2">
    <location>
        <begin position="32"/>
        <end position="101"/>
    </location>
</feature>
<dbReference type="SMART" id="SM00360">
    <property type="entry name" value="RRM"/>
    <property type="match status" value="2"/>
</dbReference>
<keyword evidence="1" id="KW-0812">Transmembrane</keyword>
<dbReference type="Pfam" id="PF23084">
    <property type="entry name" value="KH_PARP14_1"/>
    <property type="match status" value="1"/>
</dbReference>
<keyword evidence="1" id="KW-1133">Transmembrane helix</keyword>
<feature type="domain" description="RRM" evidence="2">
    <location>
        <begin position="108"/>
        <end position="178"/>
    </location>
</feature>
<evidence type="ECO:0000256" key="1">
    <source>
        <dbReference type="SAM" id="Phobius"/>
    </source>
</evidence>
<dbReference type="InterPro" id="IPR035979">
    <property type="entry name" value="RBD_domain_sf"/>
</dbReference>
<dbReference type="AlphaFoldDB" id="A0A6J8ARL4"/>
<dbReference type="Pfam" id="PF00076">
    <property type="entry name" value="RRM_1"/>
    <property type="match status" value="1"/>
</dbReference>
<reference evidence="3 4" key="1">
    <citation type="submission" date="2020-06" db="EMBL/GenBank/DDBJ databases">
        <authorList>
            <person name="Li R."/>
            <person name="Bekaert M."/>
        </authorList>
    </citation>
    <scope>NUCLEOTIDE SEQUENCE [LARGE SCALE GENOMIC DNA]</scope>
    <source>
        <strain evidence="4">wild</strain>
    </source>
</reference>
<dbReference type="Proteomes" id="UP000507470">
    <property type="component" value="Unassembled WGS sequence"/>
</dbReference>
<feature type="transmembrane region" description="Helical" evidence="1">
    <location>
        <begin position="362"/>
        <end position="379"/>
    </location>
</feature>
<dbReference type="EMBL" id="CACVKT020001861">
    <property type="protein sequence ID" value="CAC5372655.1"/>
    <property type="molecule type" value="Genomic_DNA"/>
</dbReference>
<name>A0A6J8ARL4_MYTCO</name>
<dbReference type="InterPro" id="IPR012677">
    <property type="entry name" value="Nucleotide-bd_a/b_plait_sf"/>
</dbReference>
<dbReference type="OrthoDB" id="6161426at2759"/>
<evidence type="ECO:0000313" key="4">
    <source>
        <dbReference type="Proteomes" id="UP000507470"/>
    </source>
</evidence>
<organism evidence="3 4">
    <name type="scientific">Mytilus coruscus</name>
    <name type="common">Sea mussel</name>
    <dbReference type="NCBI Taxonomy" id="42192"/>
    <lineage>
        <taxon>Eukaryota</taxon>
        <taxon>Metazoa</taxon>
        <taxon>Spiralia</taxon>
        <taxon>Lophotrochozoa</taxon>
        <taxon>Mollusca</taxon>
        <taxon>Bivalvia</taxon>
        <taxon>Autobranchia</taxon>
        <taxon>Pteriomorphia</taxon>
        <taxon>Mytilida</taxon>
        <taxon>Mytiloidea</taxon>
        <taxon>Mytilidae</taxon>
        <taxon>Mytilinae</taxon>
        <taxon>Mytilus</taxon>
    </lineage>
</organism>
<dbReference type="InterPro" id="IPR057044">
    <property type="entry name" value="PARP14_KH_1"/>
</dbReference>
<gene>
    <name evidence="3" type="ORF">MCOR_10680</name>
</gene>
<evidence type="ECO:0000259" key="2">
    <source>
        <dbReference type="SMART" id="SM00360"/>
    </source>
</evidence>
<protein>
    <recommendedName>
        <fullName evidence="2">RRM domain-containing protein</fullName>
    </recommendedName>
</protein>
<dbReference type="Pfam" id="PF23085">
    <property type="entry name" value="RRM_PARP14_3"/>
    <property type="match status" value="1"/>
</dbReference>